<organism evidence="3 4">
    <name type="scientific">Tetraparma gracilis</name>
    <dbReference type="NCBI Taxonomy" id="2962635"/>
    <lineage>
        <taxon>Eukaryota</taxon>
        <taxon>Sar</taxon>
        <taxon>Stramenopiles</taxon>
        <taxon>Ochrophyta</taxon>
        <taxon>Bolidophyceae</taxon>
        <taxon>Parmales</taxon>
        <taxon>Triparmaceae</taxon>
        <taxon>Tetraparma</taxon>
    </lineage>
</organism>
<dbReference type="InterPro" id="IPR020046">
    <property type="entry name" value="5-3_exonucl_a-hlix_arch_N"/>
</dbReference>
<gene>
    <name evidence="3" type="ORF">TeGR_g12314</name>
</gene>
<dbReference type="InterPro" id="IPR029060">
    <property type="entry name" value="PIN-like_dom_sf"/>
</dbReference>
<evidence type="ECO:0000259" key="2">
    <source>
        <dbReference type="Pfam" id="PF02739"/>
    </source>
</evidence>
<evidence type="ECO:0000256" key="1">
    <source>
        <dbReference type="SAM" id="MobiDB-lite"/>
    </source>
</evidence>
<sequence>MSAAAPDPPPASPPASPPPSPAAGTYAAASPTAAAFLRQASSGLGATSPREALESQLASLTSEIHSLAGSPFNIASPKQLSLALLGPGGGSTAKDVLDAMAGAGNPLAGKALQWKRVTASIKRQRALDTRAAARRGSGAAAAESPLAAGTANRYPLLLVDASAYIFRAYYAMPPLHRRDGTPTGAVLGVCSMVNRLVLGRLIRGERPRLVLVFDAKGPKFRTDIYPE</sequence>
<dbReference type="SUPFAM" id="SSF88723">
    <property type="entry name" value="PIN domain-like"/>
    <property type="match status" value="1"/>
</dbReference>
<proteinExistence type="predicted"/>
<evidence type="ECO:0000313" key="3">
    <source>
        <dbReference type="EMBL" id="GMI40484.1"/>
    </source>
</evidence>
<keyword evidence="4" id="KW-1185">Reference proteome</keyword>
<feature type="compositionally biased region" description="Pro residues" evidence="1">
    <location>
        <begin position="1"/>
        <end position="21"/>
    </location>
</feature>
<reference evidence="3 4" key="1">
    <citation type="journal article" date="2023" name="Commun. Biol.">
        <title>Genome analysis of Parmales, the sister group of diatoms, reveals the evolutionary specialization of diatoms from phago-mixotrophs to photoautotrophs.</title>
        <authorList>
            <person name="Ban H."/>
            <person name="Sato S."/>
            <person name="Yoshikawa S."/>
            <person name="Yamada K."/>
            <person name="Nakamura Y."/>
            <person name="Ichinomiya M."/>
            <person name="Sato N."/>
            <person name="Blanc-Mathieu R."/>
            <person name="Endo H."/>
            <person name="Kuwata A."/>
            <person name="Ogata H."/>
        </authorList>
    </citation>
    <scope>NUCLEOTIDE SEQUENCE [LARGE SCALE GENOMIC DNA]</scope>
</reference>
<dbReference type="InterPro" id="IPR043502">
    <property type="entry name" value="DNA/RNA_pol_sf"/>
</dbReference>
<comment type="caution">
    <text evidence="3">The sequence shown here is derived from an EMBL/GenBank/DDBJ whole genome shotgun (WGS) entry which is preliminary data.</text>
</comment>
<dbReference type="CDD" id="cd09859">
    <property type="entry name" value="PIN_53EXO"/>
    <property type="match status" value="1"/>
</dbReference>
<dbReference type="Pfam" id="PF02739">
    <property type="entry name" value="5_3_exonuc_N"/>
    <property type="match status" value="1"/>
</dbReference>
<evidence type="ECO:0000313" key="4">
    <source>
        <dbReference type="Proteomes" id="UP001165060"/>
    </source>
</evidence>
<dbReference type="SUPFAM" id="SSF56672">
    <property type="entry name" value="DNA/RNA polymerases"/>
    <property type="match status" value="1"/>
</dbReference>
<dbReference type="Gene3D" id="3.40.50.1010">
    <property type="entry name" value="5'-nuclease"/>
    <property type="match status" value="1"/>
</dbReference>
<dbReference type="EMBL" id="BRYB01000938">
    <property type="protein sequence ID" value="GMI40484.1"/>
    <property type="molecule type" value="Genomic_DNA"/>
</dbReference>
<dbReference type="Gene3D" id="1.20.1060.10">
    <property type="entry name" value="Taq DNA Polymerase, Chain T, domain 4"/>
    <property type="match status" value="1"/>
</dbReference>
<dbReference type="Proteomes" id="UP001165060">
    <property type="component" value="Unassembled WGS sequence"/>
</dbReference>
<protein>
    <recommendedName>
        <fullName evidence="2">5'-3' exonuclease alpha-helical arch N-terminal domain-containing protein</fullName>
    </recommendedName>
</protein>
<feature type="region of interest" description="Disordered" evidence="1">
    <location>
        <begin position="1"/>
        <end position="27"/>
    </location>
</feature>
<feature type="domain" description="5'-3' exonuclease alpha-helical arch N-terminal" evidence="2">
    <location>
        <begin position="156"/>
        <end position="227"/>
    </location>
</feature>
<name>A0ABQ6N4R6_9STRA</name>
<accession>A0ABQ6N4R6</accession>